<dbReference type="SUPFAM" id="SSF53850">
    <property type="entry name" value="Periplasmic binding protein-like II"/>
    <property type="match status" value="1"/>
</dbReference>
<dbReference type="EMBL" id="JAUHPW010000003">
    <property type="protein sequence ID" value="MDN4475221.1"/>
    <property type="molecule type" value="Genomic_DNA"/>
</dbReference>
<name>A0ABT8G7W7_9MICO</name>
<keyword evidence="7" id="KW-1185">Reference proteome</keyword>
<dbReference type="PANTHER" id="PTHR30346:SF29">
    <property type="entry name" value="LYSR SUBSTRATE-BINDING"/>
    <property type="match status" value="1"/>
</dbReference>
<evidence type="ECO:0000256" key="1">
    <source>
        <dbReference type="ARBA" id="ARBA00009437"/>
    </source>
</evidence>
<gene>
    <name evidence="6" type="ORF">QQX09_05025</name>
</gene>
<keyword evidence="2" id="KW-0805">Transcription regulation</keyword>
<evidence type="ECO:0000313" key="6">
    <source>
        <dbReference type="EMBL" id="MDN4475221.1"/>
    </source>
</evidence>
<comment type="similarity">
    <text evidence="1">Belongs to the LysR transcriptional regulatory family.</text>
</comment>
<dbReference type="SUPFAM" id="SSF46785">
    <property type="entry name" value="Winged helix' DNA-binding domain"/>
    <property type="match status" value="1"/>
</dbReference>
<evidence type="ECO:0000256" key="2">
    <source>
        <dbReference type="ARBA" id="ARBA00023015"/>
    </source>
</evidence>
<comment type="caution">
    <text evidence="6">The sequence shown here is derived from an EMBL/GenBank/DDBJ whole genome shotgun (WGS) entry which is preliminary data.</text>
</comment>
<evidence type="ECO:0000259" key="5">
    <source>
        <dbReference type="PROSITE" id="PS50931"/>
    </source>
</evidence>
<evidence type="ECO:0000313" key="7">
    <source>
        <dbReference type="Proteomes" id="UP001172728"/>
    </source>
</evidence>
<keyword evidence="3" id="KW-0238">DNA-binding</keyword>
<dbReference type="InterPro" id="IPR036390">
    <property type="entry name" value="WH_DNA-bd_sf"/>
</dbReference>
<dbReference type="PANTHER" id="PTHR30346">
    <property type="entry name" value="TRANSCRIPTIONAL DUAL REGULATOR HCAR-RELATED"/>
    <property type="match status" value="1"/>
</dbReference>
<dbReference type="RefSeq" id="WP_301131671.1">
    <property type="nucleotide sequence ID" value="NZ_JAUHPW010000003.1"/>
</dbReference>
<feature type="domain" description="HTH lysR-type" evidence="5">
    <location>
        <begin position="2"/>
        <end position="61"/>
    </location>
</feature>
<keyword evidence="4" id="KW-0804">Transcription</keyword>
<accession>A0ABT8G7W7</accession>
<dbReference type="InterPro" id="IPR036388">
    <property type="entry name" value="WH-like_DNA-bd_sf"/>
</dbReference>
<dbReference type="Proteomes" id="UP001172728">
    <property type="component" value="Unassembled WGS sequence"/>
</dbReference>
<organism evidence="6 7">
    <name type="scientific">Demequina litoralis</name>
    <dbReference type="NCBI Taxonomy" id="3051660"/>
    <lineage>
        <taxon>Bacteria</taxon>
        <taxon>Bacillati</taxon>
        <taxon>Actinomycetota</taxon>
        <taxon>Actinomycetes</taxon>
        <taxon>Micrococcales</taxon>
        <taxon>Demequinaceae</taxon>
        <taxon>Demequina</taxon>
    </lineage>
</organism>
<dbReference type="PROSITE" id="PS50931">
    <property type="entry name" value="HTH_LYSR"/>
    <property type="match status" value="1"/>
</dbReference>
<dbReference type="InterPro" id="IPR005119">
    <property type="entry name" value="LysR_subst-bd"/>
</dbReference>
<protein>
    <submittedName>
        <fullName evidence="6">LysR family transcriptional regulator</fullName>
    </submittedName>
</protein>
<evidence type="ECO:0000256" key="4">
    <source>
        <dbReference type="ARBA" id="ARBA00023163"/>
    </source>
</evidence>
<evidence type="ECO:0000256" key="3">
    <source>
        <dbReference type="ARBA" id="ARBA00023125"/>
    </source>
</evidence>
<dbReference type="Gene3D" id="1.10.10.10">
    <property type="entry name" value="Winged helix-like DNA-binding domain superfamily/Winged helix DNA-binding domain"/>
    <property type="match status" value="1"/>
</dbReference>
<reference evidence="6" key="1">
    <citation type="submission" date="2023-06" db="EMBL/GenBank/DDBJ databases">
        <title>Sysu t00192.</title>
        <authorList>
            <person name="Gao L."/>
            <person name="Fang B.-Z."/>
            <person name="Li W.-J."/>
        </authorList>
    </citation>
    <scope>NUCLEOTIDE SEQUENCE</scope>
    <source>
        <strain evidence="6">SYSU T00192</strain>
    </source>
</reference>
<dbReference type="InterPro" id="IPR000847">
    <property type="entry name" value="LysR_HTH_N"/>
</dbReference>
<dbReference type="Gene3D" id="3.40.190.10">
    <property type="entry name" value="Periplasmic binding protein-like II"/>
    <property type="match status" value="2"/>
</dbReference>
<dbReference type="Pfam" id="PF03466">
    <property type="entry name" value="LysR_substrate"/>
    <property type="match status" value="1"/>
</dbReference>
<sequence>MIDVERLLILREVSRHGSKAAAARALQLSEPTVAHHLRALERRAGVPLTMRAGRVTRLTPTGVALLQHADSIAASLEDAERCLHRHADLQVGHLRIAAFTSFCATVLPRPLAQFARTYPGVEIGLEETETDPALELLRTGAADLVIGFSDSATPPPEDLPTTPLGRDEYLAILPEAHPLASRAVIEMSTLADERWISGCIRCRTHLVTHAEEAGFVPNIAFVTEDYIAAQRLIAEGLGVALLTRMALDASPAIPGIVAVPTRPDTYRDIFLALPRDAAPAAQAFASLLVTGL</sequence>
<proteinExistence type="inferred from homology"/>
<dbReference type="Pfam" id="PF00126">
    <property type="entry name" value="HTH_1"/>
    <property type="match status" value="1"/>
</dbReference>